<dbReference type="Gene3D" id="3.30.300.20">
    <property type="match status" value="1"/>
</dbReference>
<protein>
    <recommendedName>
        <fullName evidence="5">OsmC family protein</fullName>
    </recommendedName>
</protein>
<sequence length="93" mass="10245">MTGTFGGALEARGIPAGDGFLHSDAVGELEKENNVLVIKRIHVSYKLKVDSALREEKADAIQRAFDLHADSCPVYRSIYTSIDITKDFEFVEG</sequence>
<reference evidence="2" key="2">
    <citation type="journal article" date="2023" name="Nat. Commun.">
        <title>Cultivation of marine bacteria of the SAR202 clade.</title>
        <authorList>
            <person name="Lim Y."/>
            <person name="Seo J.H."/>
            <person name="Giovannoni S.J."/>
            <person name="Kang I."/>
            <person name="Cho J.C."/>
        </authorList>
    </citation>
    <scope>NUCLEOTIDE SEQUENCE</scope>
    <source>
        <strain evidence="2">JH1073</strain>
    </source>
</reference>
<name>A0AAJ5ZC22_9CHLR</name>
<reference evidence="3" key="3">
    <citation type="submission" date="2023-06" db="EMBL/GenBank/DDBJ databases">
        <title>Pangenomics reveal diversification of enzyme families and niche specialization in globally abundant SAR202 bacteria.</title>
        <authorList>
            <person name="Saw J.H.W."/>
        </authorList>
    </citation>
    <scope>NUCLEOTIDE SEQUENCE [LARGE SCALE GENOMIC DNA]</scope>
    <source>
        <strain evidence="3">JH1073</strain>
    </source>
</reference>
<organism evidence="2 3">
    <name type="scientific">Candidatus Lucifugimonas marina</name>
    <dbReference type="NCBI Taxonomy" id="3038979"/>
    <lineage>
        <taxon>Bacteria</taxon>
        <taxon>Bacillati</taxon>
        <taxon>Chloroflexota</taxon>
        <taxon>Dehalococcoidia</taxon>
        <taxon>SAR202 cluster</taxon>
        <taxon>Candidatus Lucifugimonadales</taxon>
        <taxon>Candidatus Lucifugimonadaceae</taxon>
        <taxon>Candidatus Lucifugimonas</taxon>
    </lineage>
</organism>
<evidence type="ECO:0000313" key="4">
    <source>
        <dbReference type="Proteomes" id="UP001321249"/>
    </source>
</evidence>
<dbReference type="InterPro" id="IPR015946">
    <property type="entry name" value="KH_dom-like_a/b"/>
</dbReference>
<proteinExistence type="predicted"/>
<evidence type="ECO:0000313" key="3">
    <source>
        <dbReference type="Proteomes" id="UP001219901"/>
    </source>
</evidence>
<dbReference type="EMBL" id="CP046147">
    <property type="protein sequence ID" value="WFG38245.1"/>
    <property type="molecule type" value="Genomic_DNA"/>
</dbReference>
<accession>A0AAJ5ZC22</accession>
<reference evidence="3 4" key="1">
    <citation type="submission" date="2019-11" db="EMBL/GenBank/DDBJ databases">
        <authorList>
            <person name="Cho J.-C."/>
        </authorList>
    </citation>
    <scope>NUCLEOTIDE SEQUENCE [LARGE SCALE GENOMIC DNA]</scope>
    <source>
        <strain evidence="2 3">JH1073</strain>
        <strain evidence="1 4">JH702</strain>
    </source>
</reference>
<evidence type="ECO:0000313" key="1">
    <source>
        <dbReference type="EMBL" id="MDG0866823.1"/>
    </source>
</evidence>
<dbReference type="AlphaFoldDB" id="A0AAJ5ZC22"/>
<evidence type="ECO:0008006" key="5">
    <source>
        <dbReference type="Google" id="ProtNLM"/>
    </source>
</evidence>
<keyword evidence="3" id="KW-1185">Reference proteome</keyword>
<dbReference type="Proteomes" id="UP001219901">
    <property type="component" value="Chromosome"/>
</dbReference>
<dbReference type="RefSeq" id="WP_342824580.1">
    <property type="nucleotide sequence ID" value="NZ_CP046146.1"/>
</dbReference>
<gene>
    <name evidence="1" type="ORF">GKO46_07005</name>
    <name evidence="2" type="ORF">GKO48_01010</name>
</gene>
<dbReference type="InterPro" id="IPR036102">
    <property type="entry name" value="OsmC/Ohrsf"/>
</dbReference>
<dbReference type="EMBL" id="WMBE01000002">
    <property type="protein sequence ID" value="MDG0866823.1"/>
    <property type="molecule type" value="Genomic_DNA"/>
</dbReference>
<evidence type="ECO:0000313" key="2">
    <source>
        <dbReference type="EMBL" id="WFG38245.1"/>
    </source>
</evidence>
<dbReference type="SUPFAM" id="SSF82784">
    <property type="entry name" value="OsmC-like"/>
    <property type="match status" value="1"/>
</dbReference>
<dbReference type="Proteomes" id="UP001321249">
    <property type="component" value="Unassembled WGS sequence"/>
</dbReference>